<proteinExistence type="predicted"/>
<sequence length="125" mass="14017">MAWELLHGCSVWTRLQQITQEPRYLQCLERPPNLFDHDWQPQPACPADVQPVLKGLRDLGVTDWSLLLVSELCGHGSLADVMKSGRLWDHQLQAPHVNLLLTVLGDLAEGMVRGSSQPLTWCLVA</sequence>
<name>A0A699YCE3_HAELA</name>
<dbReference type="AlphaFoldDB" id="A0A699YCE3"/>
<gene>
    <name evidence="1" type="ORF">HaLaN_02516</name>
</gene>
<evidence type="ECO:0000313" key="2">
    <source>
        <dbReference type="Proteomes" id="UP000485058"/>
    </source>
</evidence>
<dbReference type="EMBL" id="BLLF01000109">
    <property type="protein sequence ID" value="GFH07683.1"/>
    <property type="molecule type" value="Genomic_DNA"/>
</dbReference>
<comment type="caution">
    <text evidence="1">The sequence shown here is derived from an EMBL/GenBank/DDBJ whole genome shotgun (WGS) entry which is preliminary data.</text>
</comment>
<protein>
    <recommendedName>
        <fullName evidence="3">Protein kinase domain-containing protein</fullName>
    </recommendedName>
</protein>
<keyword evidence="2" id="KW-1185">Reference proteome</keyword>
<accession>A0A699YCE3</accession>
<reference evidence="1 2" key="1">
    <citation type="submission" date="2020-02" db="EMBL/GenBank/DDBJ databases">
        <title>Draft genome sequence of Haematococcus lacustris strain NIES-144.</title>
        <authorList>
            <person name="Morimoto D."/>
            <person name="Nakagawa S."/>
            <person name="Yoshida T."/>
            <person name="Sawayama S."/>
        </authorList>
    </citation>
    <scope>NUCLEOTIDE SEQUENCE [LARGE SCALE GENOMIC DNA]</scope>
    <source>
        <strain evidence="1 2">NIES-144</strain>
    </source>
</reference>
<evidence type="ECO:0000313" key="1">
    <source>
        <dbReference type="EMBL" id="GFH07683.1"/>
    </source>
</evidence>
<dbReference type="Proteomes" id="UP000485058">
    <property type="component" value="Unassembled WGS sequence"/>
</dbReference>
<organism evidence="1 2">
    <name type="scientific">Haematococcus lacustris</name>
    <name type="common">Green alga</name>
    <name type="synonym">Haematococcus pluvialis</name>
    <dbReference type="NCBI Taxonomy" id="44745"/>
    <lineage>
        <taxon>Eukaryota</taxon>
        <taxon>Viridiplantae</taxon>
        <taxon>Chlorophyta</taxon>
        <taxon>core chlorophytes</taxon>
        <taxon>Chlorophyceae</taxon>
        <taxon>CS clade</taxon>
        <taxon>Chlamydomonadales</taxon>
        <taxon>Haematococcaceae</taxon>
        <taxon>Haematococcus</taxon>
    </lineage>
</organism>
<evidence type="ECO:0008006" key="3">
    <source>
        <dbReference type="Google" id="ProtNLM"/>
    </source>
</evidence>